<dbReference type="Gene3D" id="1.10.486.10">
    <property type="entry name" value="PCRA, domain 4"/>
    <property type="match status" value="1"/>
</dbReference>
<dbReference type="GO" id="GO:0005829">
    <property type="term" value="C:cytosol"/>
    <property type="evidence" value="ECO:0007669"/>
    <property type="project" value="TreeGrafter"/>
</dbReference>
<dbReference type="InterPro" id="IPR000212">
    <property type="entry name" value="DNA_helicase_UvrD/REP"/>
</dbReference>
<dbReference type="GO" id="GO:0043138">
    <property type="term" value="F:3'-5' DNA helicase activity"/>
    <property type="evidence" value="ECO:0007669"/>
    <property type="project" value="UniProtKB-EC"/>
</dbReference>
<dbReference type="InterPro" id="IPR038726">
    <property type="entry name" value="PDDEXK_AddAB-type"/>
</dbReference>
<dbReference type="InterPro" id="IPR011335">
    <property type="entry name" value="Restrct_endonuc-II-like"/>
</dbReference>
<organism evidence="16">
    <name type="scientific">hydrothermal vent metagenome</name>
    <dbReference type="NCBI Taxonomy" id="652676"/>
    <lineage>
        <taxon>unclassified sequences</taxon>
        <taxon>metagenomes</taxon>
        <taxon>ecological metagenomes</taxon>
    </lineage>
</organism>
<dbReference type="PANTHER" id="PTHR11070:SF48">
    <property type="entry name" value="ATP-DEPENDENT HELICASE_NUCLEASE SUBUNIT A"/>
    <property type="match status" value="1"/>
</dbReference>
<evidence type="ECO:0000256" key="7">
    <source>
        <dbReference type="ARBA" id="ARBA00022840"/>
    </source>
</evidence>
<protein>
    <recommendedName>
        <fullName evidence="12">DNA 3'-5' helicase</fullName>
        <ecNumber evidence="12">5.6.2.4</ecNumber>
    </recommendedName>
</protein>
<dbReference type="PROSITE" id="PS51198">
    <property type="entry name" value="UVRD_HELICASE_ATP_BIND"/>
    <property type="match status" value="1"/>
</dbReference>
<comment type="catalytic activity">
    <reaction evidence="13">
        <text>ATP + H2O = ADP + phosphate + H(+)</text>
        <dbReference type="Rhea" id="RHEA:13065"/>
        <dbReference type="ChEBI" id="CHEBI:15377"/>
        <dbReference type="ChEBI" id="CHEBI:15378"/>
        <dbReference type="ChEBI" id="CHEBI:30616"/>
        <dbReference type="ChEBI" id="CHEBI:43474"/>
        <dbReference type="ChEBI" id="CHEBI:456216"/>
        <dbReference type="EC" id="5.6.2.4"/>
    </reaction>
</comment>
<keyword evidence="2" id="KW-0547">Nucleotide-binding</keyword>
<reference evidence="16" key="1">
    <citation type="submission" date="2018-06" db="EMBL/GenBank/DDBJ databases">
        <authorList>
            <person name="Zhirakovskaya E."/>
        </authorList>
    </citation>
    <scope>NUCLEOTIDE SEQUENCE</scope>
</reference>
<dbReference type="Gene3D" id="3.90.320.10">
    <property type="match status" value="1"/>
</dbReference>
<dbReference type="GO" id="GO:0003677">
    <property type="term" value="F:DNA binding"/>
    <property type="evidence" value="ECO:0007669"/>
    <property type="project" value="UniProtKB-KW"/>
</dbReference>
<evidence type="ECO:0000256" key="2">
    <source>
        <dbReference type="ARBA" id="ARBA00022741"/>
    </source>
</evidence>
<dbReference type="SUPFAM" id="SSF52540">
    <property type="entry name" value="P-loop containing nucleoside triphosphate hydrolases"/>
    <property type="match status" value="1"/>
</dbReference>
<dbReference type="GO" id="GO:0005524">
    <property type="term" value="F:ATP binding"/>
    <property type="evidence" value="ECO:0007669"/>
    <property type="project" value="UniProtKB-KW"/>
</dbReference>
<dbReference type="GO" id="GO:0004527">
    <property type="term" value="F:exonuclease activity"/>
    <property type="evidence" value="ECO:0007669"/>
    <property type="project" value="UniProtKB-KW"/>
</dbReference>
<dbReference type="InterPro" id="IPR014017">
    <property type="entry name" value="DNA_helicase_UvrD-like_C"/>
</dbReference>
<keyword evidence="6" id="KW-0269">Exonuclease</keyword>
<proteinExistence type="predicted"/>
<name>A0A3B1DTU6_9ZZZZ</name>
<gene>
    <name evidence="16" type="ORF">MNBD_PLANCTO02-1170</name>
</gene>
<sequence>QLVRLLRRFRSTNKVMKQRSAFLIDLLPQLLETPEDDRISLLEKLKENAKVQGGGTKKNWDSEEGYEGIKNCLSALRKQIDAAKKAIEITEEDFYAPTEIALVAARVMDFLATRYREEKQKQGILDFNDLLLLTRNLLRDSVTVRNRVAAGINFLMVDEFQDTDPVQADIVRMLCGEELLSGKLFLVGDAKQSIYRFRKADPKVFAALCNEIPKEGQLPLSTNFRSQPEILHFVNCLFAKPFGESYEPLLPFTKEPVSQEPNIEFLLTLGESDPEKKKESAEDLRRHEARSIALRITELLEDETPRIWEKDSQDGHLKLRRVKPGDVMILFRALSNVSLYEEALRQAGIDYYLVGGRAFFAQQEVYDFINLCQWLDDPDDEISLAGLLRSPWFGLSDDTLFMLKQQNKTLSAALQQKPSKDLPEIQQQQIKRAETVLNELRVKKDMLPLAQLLKLALERTGYDASLLHEYLGDRKLANLHKLIEMARTFDSSGMYTLKDFVIQMRESIAREEKEEMAVTLPETGDVVRLMSIHKSKGLEFPVVFVADMDRKPPQSSAGAVYHPQWGPLLSLPKKQGSKGDNPGRIMYSVAEKREEEEETYRLLYVAVTRAADLLILSAGLLSTGKFSSYWMKLLTKQFDIQTGLPAMDPYLGTQNIGRVAPHEIPKIKVRFQNPTDAITKKKTGEEKKLPLSQYRKAVNNVSPILLPETLKKLPRDVTTTRRMSVSQLEEIDAQLQKHEEISYPSTESEPSSVNAATLGTLIHEVIERIDFQSPLPVEEMIIQQMSRSKLSGKEMKEAALRRLTPFWASEIFTEFAKAKQCYREIDFRLNWKCNKKSSVTIVGQIDCLMQTDSGLWKVYDFKTGKLTSQDALLLLQHYEIQMGLYSFACQKLFGQFPDAVELILLQQNKTERLSFVPTKEKMDTLQNRINKAVENGMLTD</sequence>
<feature type="domain" description="UvrD-like helicase ATP-binding" evidence="14">
    <location>
        <begin position="1"/>
        <end position="227"/>
    </location>
</feature>
<evidence type="ECO:0000259" key="14">
    <source>
        <dbReference type="PROSITE" id="PS51198"/>
    </source>
</evidence>
<evidence type="ECO:0000256" key="3">
    <source>
        <dbReference type="ARBA" id="ARBA00022763"/>
    </source>
</evidence>
<evidence type="ECO:0000259" key="15">
    <source>
        <dbReference type="PROSITE" id="PS51217"/>
    </source>
</evidence>
<dbReference type="EC" id="5.6.2.4" evidence="12"/>
<keyword evidence="3" id="KW-0227">DNA damage</keyword>
<evidence type="ECO:0000256" key="1">
    <source>
        <dbReference type="ARBA" id="ARBA00022722"/>
    </source>
</evidence>
<comment type="catalytic activity">
    <reaction evidence="11">
        <text>Couples ATP hydrolysis with the unwinding of duplex DNA by translocating in the 3'-5' direction.</text>
        <dbReference type="EC" id="5.6.2.4"/>
    </reaction>
</comment>
<evidence type="ECO:0000256" key="4">
    <source>
        <dbReference type="ARBA" id="ARBA00022801"/>
    </source>
</evidence>
<dbReference type="AlphaFoldDB" id="A0A3B1DTU6"/>
<evidence type="ECO:0000256" key="10">
    <source>
        <dbReference type="ARBA" id="ARBA00023235"/>
    </source>
</evidence>
<keyword evidence="5 16" id="KW-0347">Helicase</keyword>
<accession>A0A3B1DTU6</accession>
<keyword evidence="8" id="KW-0238">DNA-binding</keyword>
<dbReference type="Pfam" id="PF12705">
    <property type="entry name" value="PDDEXK_1"/>
    <property type="match status" value="1"/>
</dbReference>
<evidence type="ECO:0000256" key="8">
    <source>
        <dbReference type="ARBA" id="ARBA00023125"/>
    </source>
</evidence>
<feature type="domain" description="UvrD-like helicase C-terminal" evidence="15">
    <location>
        <begin position="247"/>
        <end position="537"/>
    </location>
</feature>
<evidence type="ECO:0000256" key="12">
    <source>
        <dbReference type="ARBA" id="ARBA00034808"/>
    </source>
</evidence>
<keyword evidence="9" id="KW-0234">DNA repair</keyword>
<dbReference type="Pfam" id="PF00580">
    <property type="entry name" value="UvrD-helicase"/>
    <property type="match status" value="1"/>
</dbReference>
<keyword evidence="7" id="KW-0067">ATP-binding</keyword>
<evidence type="ECO:0000256" key="13">
    <source>
        <dbReference type="ARBA" id="ARBA00048988"/>
    </source>
</evidence>
<dbReference type="EMBL" id="UOGL01000645">
    <property type="protein sequence ID" value="VAX42331.1"/>
    <property type="molecule type" value="Genomic_DNA"/>
</dbReference>
<dbReference type="InterPro" id="IPR027417">
    <property type="entry name" value="P-loop_NTPase"/>
</dbReference>
<dbReference type="GO" id="GO:0033202">
    <property type="term" value="C:DNA helicase complex"/>
    <property type="evidence" value="ECO:0007669"/>
    <property type="project" value="TreeGrafter"/>
</dbReference>
<evidence type="ECO:0000256" key="5">
    <source>
        <dbReference type="ARBA" id="ARBA00022806"/>
    </source>
</evidence>
<keyword evidence="1" id="KW-0540">Nuclease</keyword>
<dbReference type="SUPFAM" id="SSF52980">
    <property type="entry name" value="Restriction endonuclease-like"/>
    <property type="match status" value="1"/>
</dbReference>
<evidence type="ECO:0000256" key="11">
    <source>
        <dbReference type="ARBA" id="ARBA00034617"/>
    </source>
</evidence>
<keyword evidence="10" id="KW-0413">Isomerase</keyword>
<dbReference type="PROSITE" id="PS51217">
    <property type="entry name" value="UVRD_HELICASE_CTER"/>
    <property type="match status" value="1"/>
</dbReference>
<dbReference type="PANTHER" id="PTHR11070">
    <property type="entry name" value="UVRD / RECB / PCRA DNA HELICASE FAMILY MEMBER"/>
    <property type="match status" value="1"/>
</dbReference>
<feature type="non-terminal residue" evidence="16">
    <location>
        <position position="1"/>
    </location>
</feature>
<evidence type="ECO:0000256" key="9">
    <source>
        <dbReference type="ARBA" id="ARBA00023204"/>
    </source>
</evidence>
<dbReference type="Gene3D" id="3.40.50.300">
    <property type="entry name" value="P-loop containing nucleotide triphosphate hydrolases"/>
    <property type="match status" value="3"/>
</dbReference>
<dbReference type="GO" id="GO:0000725">
    <property type="term" value="P:recombinational repair"/>
    <property type="evidence" value="ECO:0007669"/>
    <property type="project" value="TreeGrafter"/>
</dbReference>
<evidence type="ECO:0000256" key="6">
    <source>
        <dbReference type="ARBA" id="ARBA00022839"/>
    </source>
</evidence>
<keyword evidence="4" id="KW-0378">Hydrolase</keyword>
<dbReference type="InterPro" id="IPR011604">
    <property type="entry name" value="PDDEXK-like_dom_sf"/>
</dbReference>
<dbReference type="Pfam" id="PF13361">
    <property type="entry name" value="UvrD_C"/>
    <property type="match status" value="1"/>
</dbReference>
<evidence type="ECO:0000313" key="16">
    <source>
        <dbReference type="EMBL" id="VAX42331.1"/>
    </source>
</evidence>
<dbReference type="InterPro" id="IPR014016">
    <property type="entry name" value="UvrD-like_ATP-bd"/>
</dbReference>